<organism evidence="1 2">
    <name type="scientific">Rattus norvegicus</name>
    <name type="common">Rat</name>
    <dbReference type="NCBI Taxonomy" id="10116"/>
    <lineage>
        <taxon>Eukaryota</taxon>
        <taxon>Metazoa</taxon>
        <taxon>Chordata</taxon>
        <taxon>Craniata</taxon>
        <taxon>Vertebrata</taxon>
        <taxon>Euteleostomi</taxon>
        <taxon>Mammalia</taxon>
        <taxon>Eutheria</taxon>
        <taxon>Euarchontoglires</taxon>
        <taxon>Glires</taxon>
        <taxon>Rodentia</taxon>
        <taxon>Myomorpha</taxon>
        <taxon>Muroidea</taxon>
        <taxon>Muridae</taxon>
        <taxon>Murinae</taxon>
        <taxon>Rattus</taxon>
    </lineage>
</organism>
<protein>
    <submittedName>
        <fullName evidence="1">RCG50603</fullName>
    </submittedName>
</protein>
<reference evidence="1 2" key="1">
    <citation type="submission" date="2005-09" db="EMBL/GenBank/DDBJ databases">
        <authorList>
            <person name="Mural R.J."/>
            <person name="Li P.W."/>
            <person name="Adams M.D."/>
            <person name="Amanatides P.G."/>
            <person name="Baden-Tillson H."/>
            <person name="Barnstead M."/>
            <person name="Chin S.H."/>
            <person name="Dew I."/>
            <person name="Evans C.A."/>
            <person name="Ferriera S."/>
            <person name="Flanigan M."/>
            <person name="Fosler C."/>
            <person name="Glodek A."/>
            <person name="Gu Z."/>
            <person name="Holt R.A."/>
            <person name="Jennings D."/>
            <person name="Kraft C.L."/>
            <person name="Lu F."/>
            <person name="Nguyen T."/>
            <person name="Nusskern D.R."/>
            <person name="Pfannkoch C.M."/>
            <person name="Sitter C."/>
            <person name="Sutton G.G."/>
            <person name="Venter J.C."/>
            <person name="Wang Z."/>
            <person name="Woodage T."/>
            <person name="Zheng X.H."/>
            <person name="Zhong F."/>
        </authorList>
    </citation>
    <scope>NUCLEOTIDE SEQUENCE [LARGE SCALE GENOMIC DNA]</scope>
    <source>
        <strain>BN</strain>
        <strain evidence="2">Sprague-Dawley</strain>
    </source>
</reference>
<evidence type="ECO:0000313" key="2">
    <source>
        <dbReference type="Proteomes" id="UP000234681"/>
    </source>
</evidence>
<dbReference type="AlphaFoldDB" id="A6KCD3"/>
<proteinExistence type="predicted"/>
<gene>
    <name evidence="1" type="ORF">rCG_50603</name>
</gene>
<dbReference type="Proteomes" id="UP000234681">
    <property type="component" value="Chromosome 7"/>
</dbReference>
<dbReference type="EMBL" id="CH474035">
    <property type="protein sequence ID" value="EDL87009.1"/>
    <property type="molecule type" value="Genomic_DNA"/>
</dbReference>
<accession>A6KCD3</accession>
<name>A6KCD3_RAT</name>
<sequence>MPPQENQLCHKPESIGTSWPKLDFLRRGKNHHYKDTFLPDRPLALCSSILQAPR</sequence>
<evidence type="ECO:0000313" key="1">
    <source>
        <dbReference type="EMBL" id="EDL87009.1"/>
    </source>
</evidence>